<dbReference type="AlphaFoldDB" id="A0A139AHS4"/>
<proteinExistence type="predicted"/>
<reference evidence="2 3" key="1">
    <citation type="journal article" date="2015" name="Genome Biol. Evol.">
        <title>Phylogenomic analyses indicate that early fungi evolved digesting cell walls of algal ancestors of land plants.</title>
        <authorList>
            <person name="Chang Y."/>
            <person name="Wang S."/>
            <person name="Sekimoto S."/>
            <person name="Aerts A.L."/>
            <person name="Choi C."/>
            <person name="Clum A."/>
            <person name="LaButti K.M."/>
            <person name="Lindquist E.A."/>
            <person name="Yee Ngan C."/>
            <person name="Ohm R.A."/>
            <person name="Salamov A.A."/>
            <person name="Grigoriev I.V."/>
            <person name="Spatafora J.W."/>
            <person name="Berbee M.L."/>
        </authorList>
    </citation>
    <scope>NUCLEOTIDE SEQUENCE [LARGE SCALE GENOMIC DNA]</scope>
    <source>
        <strain evidence="2 3">JEL478</strain>
    </source>
</reference>
<dbReference type="Proteomes" id="UP000070544">
    <property type="component" value="Unassembled WGS sequence"/>
</dbReference>
<accession>A0A139AHS4</accession>
<keyword evidence="3" id="KW-1185">Reference proteome</keyword>
<evidence type="ECO:0000256" key="1">
    <source>
        <dbReference type="SAM" id="MobiDB-lite"/>
    </source>
</evidence>
<evidence type="ECO:0000313" key="3">
    <source>
        <dbReference type="Proteomes" id="UP000070544"/>
    </source>
</evidence>
<feature type="region of interest" description="Disordered" evidence="1">
    <location>
        <begin position="1"/>
        <end position="20"/>
    </location>
</feature>
<sequence>MTTLAENSYGKLAKATSPASGRGCFSLWLCFWPTSRDSSVWVDIALPSHHGLSIGVIACVRVRKASNVNSVSVPPAPEM</sequence>
<protein>
    <submittedName>
        <fullName evidence="2">Uncharacterized protein</fullName>
    </submittedName>
</protein>
<gene>
    <name evidence="2" type="ORF">M427DRAFT_56283</name>
</gene>
<name>A0A139AHS4_GONPJ</name>
<organism evidence="2 3">
    <name type="scientific">Gonapodya prolifera (strain JEL478)</name>
    <name type="common">Monoblepharis prolifera</name>
    <dbReference type="NCBI Taxonomy" id="1344416"/>
    <lineage>
        <taxon>Eukaryota</taxon>
        <taxon>Fungi</taxon>
        <taxon>Fungi incertae sedis</taxon>
        <taxon>Chytridiomycota</taxon>
        <taxon>Chytridiomycota incertae sedis</taxon>
        <taxon>Monoblepharidomycetes</taxon>
        <taxon>Monoblepharidales</taxon>
        <taxon>Gonapodyaceae</taxon>
        <taxon>Gonapodya</taxon>
    </lineage>
</organism>
<evidence type="ECO:0000313" key="2">
    <source>
        <dbReference type="EMBL" id="KXS15985.1"/>
    </source>
</evidence>
<feature type="non-terminal residue" evidence="2">
    <location>
        <position position="79"/>
    </location>
</feature>
<dbReference type="EMBL" id="KQ965758">
    <property type="protein sequence ID" value="KXS15985.1"/>
    <property type="molecule type" value="Genomic_DNA"/>
</dbReference>